<name>A0ACA9LJY9_9GLOM</name>
<evidence type="ECO:0000313" key="1">
    <source>
        <dbReference type="EMBL" id="CAG8530737.1"/>
    </source>
</evidence>
<feature type="non-terminal residue" evidence="1">
    <location>
        <position position="1"/>
    </location>
</feature>
<proteinExistence type="predicted"/>
<protein>
    <submittedName>
        <fullName evidence="1">11372_t:CDS:1</fullName>
    </submittedName>
</protein>
<accession>A0ACA9LJY9</accession>
<keyword evidence="2" id="KW-1185">Reference proteome</keyword>
<comment type="caution">
    <text evidence="1">The sequence shown here is derived from an EMBL/GenBank/DDBJ whole genome shotgun (WGS) entry which is preliminary data.</text>
</comment>
<dbReference type="Proteomes" id="UP000789860">
    <property type="component" value="Unassembled WGS sequence"/>
</dbReference>
<evidence type="ECO:0000313" key="2">
    <source>
        <dbReference type="Proteomes" id="UP000789860"/>
    </source>
</evidence>
<reference evidence="1" key="1">
    <citation type="submission" date="2021-06" db="EMBL/GenBank/DDBJ databases">
        <authorList>
            <person name="Kallberg Y."/>
            <person name="Tangrot J."/>
            <person name="Rosling A."/>
        </authorList>
    </citation>
    <scope>NUCLEOTIDE SEQUENCE</scope>
    <source>
        <strain evidence="1">AU212A</strain>
    </source>
</reference>
<dbReference type="EMBL" id="CAJVPM010006020">
    <property type="protein sequence ID" value="CAG8530737.1"/>
    <property type="molecule type" value="Genomic_DNA"/>
</dbReference>
<gene>
    <name evidence="1" type="ORF">SCALOS_LOCUS4447</name>
</gene>
<organism evidence="1 2">
    <name type="scientific">Scutellospora calospora</name>
    <dbReference type="NCBI Taxonomy" id="85575"/>
    <lineage>
        <taxon>Eukaryota</taxon>
        <taxon>Fungi</taxon>
        <taxon>Fungi incertae sedis</taxon>
        <taxon>Mucoromycota</taxon>
        <taxon>Glomeromycotina</taxon>
        <taxon>Glomeromycetes</taxon>
        <taxon>Diversisporales</taxon>
        <taxon>Gigasporaceae</taxon>
        <taxon>Scutellospora</taxon>
    </lineage>
</organism>
<sequence>QQDGSQIAYKILEPSNPKNIENEIPLILIIGLWSVKEEFIGLEEVIIFDNRGIGESSVASSDDPISLYLMAKDTIALIKHLGIKHFNLFGWSMGGLIALNVALNVPSDLNLEKLVICSTSIQPPPPSAFYHILYDLPKPPDPLKNVQEQKDEIMRAFEKCFTDYMLEHPEILDKLAEIQFNSHRPFEIFKRQWEAIKGIDLISKVQTIETPTLLLHGDSDEILPITEAELIASKIPNIKFIKLSNAGHM</sequence>